<dbReference type="GO" id="GO:0016878">
    <property type="term" value="F:acid-thiol ligase activity"/>
    <property type="evidence" value="ECO:0007669"/>
    <property type="project" value="UniProtKB-ARBA"/>
</dbReference>
<dbReference type="SUPFAM" id="SSF56801">
    <property type="entry name" value="Acetyl-CoA synthetase-like"/>
    <property type="match status" value="1"/>
</dbReference>
<dbReference type="Gene3D" id="3.30.300.30">
    <property type="match status" value="1"/>
</dbReference>
<dbReference type="Pfam" id="PF00501">
    <property type="entry name" value="AMP-binding"/>
    <property type="match status" value="1"/>
</dbReference>
<name>A0A8J3JQ01_9ACTN</name>
<dbReference type="InterPro" id="IPR045851">
    <property type="entry name" value="AMP-bd_C_sf"/>
</dbReference>
<feature type="domain" description="AMP-binding enzyme C-terminal" evidence="3">
    <location>
        <begin position="449"/>
        <end position="522"/>
    </location>
</feature>
<proteinExistence type="predicted"/>
<evidence type="ECO:0000259" key="3">
    <source>
        <dbReference type="Pfam" id="PF13193"/>
    </source>
</evidence>
<dbReference type="Gene3D" id="3.40.50.12780">
    <property type="entry name" value="N-terminal domain of ligase-like"/>
    <property type="match status" value="1"/>
</dbReference>
<evidence type="ECO:0000313" key="4">
    <source>
        <dbReference type="EMBL" id="GIF86459.1"/>
    </source>
</evidence>
<dbReference type="InterPro" id="IPR050237">
    <property type="entry name" value="ATP-dep_AMP-bd_enzyme"/>
</dbReference>
<dbReference type="InterPro" id="IPR000873">
    <property type="entry name" value="AMP-dep_synth/lig_dom"/>
</dbReference>
<organism evidence="4 5">
    <name type="scientific">Catellatospora bangladeshensis</name>
    <dbReference type="NCBI Taxonomy" id="310355"/>
    <lineage>
        <taxon>Bacteria</taxon>
        <taxon>Bacillati</taxon>
        <taxon>Actinomycetota</taxon>
        <taxon>Actinomycetes</taxon>
        <taxon>Micromonosporales</taxon>
        <taxon>Micromonosporaceae</taxon>
        <taxon>Catellatospora</taxon>
    </lineage>
</organism>
<dbReference type="Proteomes" id="UP000601223">
    <property type="component" value="Unassembled WGS sequence"/>
</dbReference>
<dbReference type="PANTHER" id="PTHR43767:SF1">
    <property type="entry name" value="NONRIBOSOMAL PEPTIDE SYNTHASE PES1 (EUROFUNG)-RELATED"/>
    <property type="match status" value="1"/>
</dbReference>
<sequence length="540" mass="56225">MSLVGLVLAQAARTPEATALIAGDGTRLSYGELRRRVLAVRDGLRAAGLAPGDGVLFSVRPSLDSLVLAVAVVAAGGHVIFADPGAGPEMFTARMRLARPRWSAAESLLYAASRLAPVRAYARRRGLLLPDLSKLDVQRHVYTGRWLPGVPGGALSLRTLLVTPADGPTAERRLSTGSASRNAAGISPAPDVPGMLPEQRTECPDLGGDAPAAVIFTSGTTAHPRAVVHTGASLTAALELLRSRVPLGPGDVVHTDQLMLGLPTLISGACWSLPPLGATPAVFLDQLRERGATHTYAVPVQLAEVLDVGPLPDSLRHVLLGSAPAPAPLLRRAVAAAPRAEVLSVYAMTEILPVAIATAAEKLAHTASGAPGDLVGAPLPGVAVRLGDDGELLLAGPNRCSGYLGDPPLDWLPTGDLARLDEQGRIVLSGRKKDMLIRGSFNLYPGLYEPAVTALPGVAEAAFLGLPDPVHGDERVVLAVVPDPSADAASLPARLRRDLPDVIDHAALPDEIVLLPALPRTGRARKLDRTALRVALTEPR</sequence>
<dbReference type="PANTHER" id="PTHR43767">
    <property type="entry name" value="LONG-CHAIN-FATTY-ACID--COA LIGASE"/>
    <property type="match status" value="1"/>
</dbReference>
<evidence type="ECO:0000313" key="5">
    <source>
        <dbReference type="Proteomes" id="UP000601223"/>
    </source>
</evidence>
<keyword evidence="5" id="KW-1185">Reference proteome</keyword>
<evidence type="ECO:0000259" key="2">
    <source>
        <dbReference type="Pfam" id="PF00501"/>
    </source>
</evidence>
<dbReference type="InterPro" id="IPR025110">
    <property type="entry name" value="AMP-bd_C"/>
</dbReference>
<dbReference type="Pfam" id="PF13193">
    <property type="entry name" value="AMP-binding_C"/>
    <property type="match status" value="1"/>
</dbReference>
<accession>A0A8J3JQ01</accession>
<gene>
    <name evidence="4" type="ORF">Cba03nite_78080</name>
</gene>
<comment type="caution">
    <text evidence="4">The sequence shown here is derived from an EMBL/GenBank/DDBJ whole genome shotgun (WGS) entry which is preliminary data.</text>
</comment>
<feature type="region of interest" description="Disordered" evidence="1">
    <location>
        <begin position="167"/>
        <end position="196"/>
    </location>
</feature>
<dbReference type="RefSeq" id="WP_203757482.1">
    <property type="nucleotide sequence ID" value="NZ_BONF01000073.1"/>
</dbReference>
<dbReference type="EMBL" id="BONF01000073">
    <property type="protein sequence ID" value="GIF86459.1"/>
    <property type="molecule type" value="Genomic_DNA"/>
</dbReference>
<dbReference type="InterPro" id="IPR042099">
    <property type="entry name" value="ANL_N_sf"/>
</dbReference>
<dbReference type="CDD" id="cd04433">
    <property type="entry name" value="AFD_class_I"/>
    <property type="match status" value="1"/>
</dbReference>
<evidence type="ECO:0000256" key="1">
    <source>
        <dbReference type="SAM" id="MobiDB-lite"/>
    </source>
</evidence>
<feature type="domain" description="AMP-dependent synthetase/ligase" evidence="2">
    <location>
        <begin position="9"/>
        <end position="404"/>
    </location>
</feature>
<protein>
    <submittedName>
        <fullName evidence="4">Fatty-acyl-CoA synthase</fullName>
    </submittedName>
</protein>
<reference evidence="4 5" key="1">
    <citation type="submission" date="2021-01" db="EMBL/GenBank/DDBJ databases">
        <title>Whole genome shotgun sequence of Catellatospora bangladeshensis NBRC 107357.</title>
        <authorList>
            <person name="Komaki H."/>
            <person name="Tamura T."/>
        </authorList>
    </citation>
    <scope>NUCLEOTIDE SEQUENCE [LARGE SCALE GENOMIC DNA]</scope>
    <source>
        <strain evidence="4 5">NBRC 107357</strain>
    </source>
</reference>
<dbReference type="AlphaFoldDB" id="A0A8J3JQ01"/>